<keyword evidence="3 4" id="KW-0539">Nucleus</keyword>
<feature type="domain" description="Homeobox" evidence="7">
    <location>
        <begin position="249"/>
        <end position="309"/>
    </location>
</feature>
<feature type="DNA-binding region" description="Homeobox" evidence="4">
    <location>
        <begin position="251"/>
        <end position="310"/>
    </location>
</feature>
<evidence type="ECO:0000256" key="6">
    <source>
        <dbReference type="SAM" id="MobiDB-lite"/>
    </source>
</evidence>
<dbReference type="GO" id="GO:0000978">
    <property type="term" value="F:RNA polymerase II cis-regulatory region sequence-specific DNA binding"/>
    <property type="evidence" value="ECO:0007669"/>
    <property type="project" value="TreeGrafter"/>
</dbReference>
<proteinExistence type="predicted"/>
<evidence type="ECO:0000256" key="3">
    <source>
        <dbReference type="ARBA" id="ARBA00023242"/>
    </source>
</evidence>
<dbReference type="InterPro" id="IPR051000">
    <property type="entry name" value="Homeobox_DNA-bind_prot"/>
</dbReference>
<feature type="compositionally biased region" description="Low complexity" evidence="6">
    <location>
        <begin position="71"/>
        <end position="83"/>
    </location>
</feature>
<dbReference type="AlphaFoldDB" id="A0AAD4QN33"/>
<dbReference type="InterPro" id="IPR017970">
    <property type="entry name" value="Homeobox_CS"/>
</dbReference>
<feature type="compositionally biased region" description="Polar residues" evidence="6">
    <location>
        <begin position="19"/>
        <end position="32"/>
    </location>
</feature>
<dbReference type="GO" id="GO:0000981">
    <property type="term" value="F:DNA-binding transcription factor activity, RNA polymerase II-specific"/>
    <property type="evidence" value="ECO:0007669"/>
    <property type="project" value="InterPro"/>
</dbReference>
<keyword evidence="9" id="KW-1185">Reference proteome</keyword>
<feature type="compositionally biased region" description="Polar residues" evidence="6">
    <location>
        <begin position="1"/>
        <end position="10"/>
    </location>
</feature>
<feature type="compositionally biased region" description="Pro residues" evidence="6">
    <location>
        <begin position="322"/>
        <end position="334"/>
    </location>
</feature>
<dbReference type="PROSITE" id="PS50071">
    <property type="entry name" value="HOMEOBOX_2"/>
    <property type="match status" value="1"/>
</dbReference>
<dbReference type="PROSITE" id="PS00027">
    <property type="entry name" value="HOMEOBOX_1"/>
    <property type="match status" value="1"/>
</dbReference>
<dbReference type="PANTHER" id="PTHR24324:SF9">
    <property type="entry name" value="HOMEOBOX DOMAIN-CONTAINING PROTEIN"/>
    <property type="match status" value="1"/>
</dbReference>
<evidence type="ECO:0000256" key="1">
    <source>
        <dbReference type="ARBA" id="ARBA00023125"/>
    </source>
</evidence>
<dbReference type="InterPro" id="IPR009057">
    <property type="entry name" value="Homeodomain-like_sf"/>
</dbReference>
<dbReference type="SUPFAM" id="SSF46689">
    <property type="entry name" value="Homeodomain-like"/>
    <property type="match status" value="1"/>
</dbReference>
<evidence type="ECO:0000313" key="9">
    <source>
        <dbReference type="Proteomes" id="UP001203297"/>
    </source>
</evidence>
<evidence type="ECO:0000256" key="4">
    <source>
        <dbReference type="PROSITE-ProRule" id="PRU00108"/>
    </source>
</evidence>
<gene>
    <name evidence="8" type="ORF">B0F90DRAFT_1666320</name>
</gene>
<evidence type="ECO:0000256" key="5">
    <source>
        <dbReference type="RuleBase" id="RU000682"/>
    </source>
</evidence>
<feature type="region of interest" description="Disordered" evidence="6">
    <location>
        <begin position="303"/>
        <end position="394"/>
    </location>
</feature>
<evidence type="ECO:0000259" key="7">
    <source>
        <dbReference type="PROSITE" id="PS50071"/>
    </source>
</evidence>
<feature type="region of interest" description="Disordered" evidence="6">
    <location>
        <begin position="1"/>
        <end position="150"/>
    </location>
</feature>
<dbReference type="Gene3D" id="1.10.10.60">
    <property type="entry name" value="Homeodomain-like"/>
    <property type="match status" value="1"/>
</dbReference>
<comment type="subcellular location">
    <subcellularLocation>
        <location evidence="4 5">Nucleus</location>
    </subcellularLocation>
</comment>
<sequence length="394" mass="42986">MSHPNYNTHGRSLRPSPTGGDSHSGSSFSEQGRTILPPLTIAFPTSNSPVSGNYPNPYTTQQRSTPVPYEQTYYSSAQQQTQAGYANYPSYQQLSDARYPSGQTYGSYNRASPPSSSADPRRLPPLSVPREDRWQAPPYYQPSHTDLQMPPTTNDIRSPHAMYSPASNYPQYQSLASAAYPSGHSSSRGAVPAAAVANSHYHQSMSLGHASVERTMPSSRTTAQLPYARMAPPAMSPVDYEPHPDPAEPTIKKKRKRADARQLEVLNATYARTAFPSTEERAALAKELDMSARSVQIWFQNKRQSMRQGGRTTSSVANPTPNAVPPPVPTPTPPISGYRGSPALVSPMAESSAHAYSSRSPPPAMMRTGQSPPPPGGRTRPDIEPRRHWPGRGY</sequence>
<dbReference type="GO" id="GO:0005634">
    <property type="term" value="C:nucleus"/>
    <property type="evidence" value="ECO:0007669"/>
    <property type="project" value="UniProtKB-SubCell"/>
</dbReference>
<accession>A0AAD4QN33</accession>
<feature type="compositionally biased region" description="Polar residues" evidence="6">
    <location>
        <begin position="89"/>
        <end position="109"/>
    </location>
</feature>
<dbReference type="PANTHER" id="PTHR24324">
    <property type="entry name" value="HOMEOBOX PROTEIN HHEX"/>
    <property type="match status" value="1"/>
</dbReference>
<comment type="caution">
    <text evidence="8">The sequence shown here is derived from an EMBL/GenBank/DDBJ whole genome shotgun (WGS) entry which is preliminary data.</text>
</comment>
<dbReference type="EMBL" id="WTXG01000005">
    <property type="protein sequence ID" value="KAI0305413.1"/>
    <property type="molecule type" value="Genomic_DNA"/>
</dbReference>
<dbReference type="SMART" id="SM00389">
    <property type="entry name" value="HOX"/>
    <property type="match status" value="1"/>
</dbReference>
<reference evidence="8" key="1">
    <citation type="journal article" date="2022" name="New Phytol.">
        <title>Evolutionary transition to the ectomycorrhizal habit in the genomes of a hyperdiverse lineage of mushroom-forming fungi.</title>
        <authorList>
            <person name="Looney B."/>
            <person name="Miyauchi S."/>
            <person name="Morin E."/>
            <person name="Drula E."/>
            <person name="Courty P.E."/>
            <person name="Kohler A."/>
            <person name="Kuo A."/>
            <person name="LaButti K."/>
            <person name="Pangilinan J."/>
            <person name="Lipzen A."/>
            <person name="Riley R."/>
            <person name="Andreopoulos W."/>
            <person name="He G."/>
            <person name="Johnson J."/>
            <person name="Nolan M."/>
            <person name="Tritt A."/>
            <person name="Barry K.W."/>
            <person name="Grigoriev I.V."/>
            <person name="Nagy L.G."/>
            <person name="Hibbett D."/>
            <person name="Henrissat B."/>
            <person name="Matheny P.B."/>
            <person name="Labbe J."/>
            <person name="Martin F.M."/>
        </authorList>
    </citation>
    <scope>NUCLEOTIDE SEQUENCE</scope>
    <source>
        <strain evidence="8">BPL690</strain>
    </source>
</reference>
<keyword evidence="2 4" id="KW-0371">Homeobox</keyword>
<feature type="compositionally biased region" description="Polar residues" evidence="6">
    <location>
        <begin position="303"/>
        <end position="315"/>
    </location>
</feature>
<feature type="compositionally biased region" description="Polar residues" evidence="6">
    <location>
        <begin position="43"/>
        <end position="65"/>
    </location>
</feature>
<protein>
    <recommendedName>
        <fullName evidence="7">Homeobox domain-containing protein</fullName>
    </recommendedName>
</protein>
<name>A0AAD4QN33_9AGAM</name>
<keyword evidence="1 4" id="KW-0238">DNA-binding</keyword>
<dbReference type="CDD" id="cd00086">
    <property type="entry name" value="homeodomain"/>
    <property type="match status" value="1"/>
</dbReference>
<dbReference type="InterPro" id="IPR001356">
    <property type="entry name" value="HD"/>
</dbReference>
<dbReference type="Proteomes" id="UP001203297">
    <property type="component" value="Unassembled WGS sequence"/>
</dbReference>
<organism evidence="8 9">
    <name type="scientific">Multifurca ochricompacta</name>
    <dbReference type="NCBI Taxonomy" id="376703"/>
    <lineage>
        <taxon>Eukaryota</taxon>
        <taxon>Fungi</taxon>
        <taxon>Dikarya</taxon>
        <taxon>Basidiomycota</taxon>
        <taxon>Agaricomycotina</taxon>
        <taxon>Agaricomycetes</taxon>
        <taxon>Russulales</taxon>
        <taxon>Russulaceae</taxon>
        <taxon>Multifurca</taxon>
    </lineage>
</organism>
<dbReference type="Pfam" id="PF00046">
    <property type="entry name" value="Homeodomain"/>
    <property type="match status" value="1"/>
</dbReference>
<dbReference type="GO" id="GO:0030154">
    <property type="term" value="P:cell differentiation"/>
    <property type="evidence" value="ECO:0007669"/>
    <property type="project" value="TreeGrafter"/>
</dbReference>
<evidence type="ECO:0000256" key="2">
    <source>
        <dbReference type="ARBA" id="ARBA00023155"/>
    </source>
</evidence>
<evidence type="ECO:0000313" key="8">
    <source>
        <dbReference type="EMBL" id="KAI0305413.1"/>
    </source>
</evidence>